<evidence type="ECO:0000256" key="7">
    <source>
        <dbReference type="SAM" id="MobiDB-lite"/>
    </source>
</evidence>
<dbReference type="PROSITE" id="PS00972">
    <property type="entry name" value="USP_1"/>
    <property type="match status" value="1"/>
</dbReference>
<dbReference type="GO" id="GO:0005829">
    <property type="term" value="C:cytosol"/>
    <property type="evidence" value="ECO:0007669"/>
    <property type="project" value="TreeGrafter"/>
</dbReference>
<dbReference type="SUPFAM" id="SSF54001">
    <property type="entry name" value="Cysteine proteinases"/>
    <property type="match status" value="1"/>
</dbReference>
<dbReference type="AlphaFoldDB" id="A0A1E3NGR4"/>
<evidence type="ECO:0000256" key="3">
    <source>
        <dbReference type="ARBA" id="ARBA00022786"/>
    </source>
</evidence>
<feature type="compositionally biased region" description="Low complexity" evidence="7">
    <location>
        <begin position="213"/>
        <end position="232"/>
    </location>
</feature>
<evidence type="ECO:0000256" key="2">
    <source>
        <dbReference type="ARBA" id="ARBA00022670"/>
    </source>
</evidence>
<dbReference type="STRING" id="763406.A0A1E3NGR4"/>
<keyword evidence="3 6" id="KW-0833">Ubl conjugation pathway</keyword>
<feature type="compositionally biased region" description="Polar residues" evidence="7">
    <location>
        <begin position="159"/>
        <end position="175"/>
    </location>
</feature>
<dbReference type="RefSeq" id="XP_019016440.1">
    <property type="nucleotide sequence ID" value="XM_019160004.1"/>
</dbReference>
<keyword evidence="4 6" id="KW-0378">Hydrolase</keyword>
<dbReference type="EMBL" id="KV454005">
    <property type="protein sequence ID" value="ODQ45327.1"/>
    <property type="molecule type" value="Genomic_DNA"/>
</dbReference>
<dbReference type="Gene3D" id="3.90.70.10">
    <property type="entry name" value="Cysteine proteinases"/>
    <property type="match status" value="1"/>
</dbReference>
<dbReference type="GO" id="GO:0006508">
    <property type="term" value="P:proteolysis"/>
    <property type="evidence" value="ECO:0007669"/>
    <property type="project" value="UniProtKB-KW"/>
</dbReference>
<dbReference type="EC" id="3.4.19.12" evidence="6"/>
<evidence type="ECO:0000313" key="9">
    <source>
        <dbReference type="EMBL" id="ODQ45327.1"/>
    </source>
</evidence>
<feature type="region of interest" description="Disordered" evidence="7">
    <location>
        <begin position="207"/>
        <end position="232"/>
    </location>
</feature>
<dbReference type="InterPro" id="IPR018200">
    <property type="entry name" value="USP_CS"/>
</dbReference>
<feature type="region of interest" description="Disordered" evidence="7">
    <location>
        <begin position="88"/>
        <end position="183"/>
    </location>
</feature>
<dbReference type="InterPro" id="IPR038765">
    <property type="entry name" value="Papain-like_cys_pep_sf"/>
</dbReference>
<name>A0A1E3NGR4_9ASCO</name>
<sequence length="701" mass="78709">MVQNIQSSNFKKVTTEQILSPQDEALFDEYLLRNKQFVLITKSKTKEVKQRFPLYFGTTEDEINPHRKMTLRQKRLVRDAHYNTPQYLENLRNIKKPSHAAEQPKTKAPLHTPSASIQPKPVNGSSKSETAPTAKAPPQPQTQTAPSKPSNVVKKQEKVTNPTPASEQIPSTSASPKEALKPAPVPTMANILSSTKTLSLAENLKRSQLNHGSASSSPASRSKSSSKSNTASPAASSAAVFDTVSSEFLSSNAPKPLGVTLLRIMFDSEYIDKIFHTKDDTSLIFRHGLQNSGNICYMNSILQFLFYCEPFSQILNIIRETTIRELDETKNNTPILNALLDLQDSFKIASKTPSKYDVINPERFYYSIASLPRFSHLSWGRQEDAEEFLNILLDGLHEEFVESIKTLPTSEVTAFANAFSNKETTRKIIQNVDFIKDASKENASILDSNDNWNEVGSNMKTIGKRSFQVKLSPIVNLFGGQFKSVLKASSKKSSITLDPFMQVQLDISDPETDDLITAFEKFSQDEEISLGSTMAKKQNFIDKLPSILIIHLKRFSFVTNDESNPENGDYELVTKNRKNKKNNKELQQANLAQQARTRLLDGRIEKIHKFIKYDHKLTLPKSCISTMVSEEPNYKLLGVVYHHGRSTENGHYTADVLTESDQWIRIDDTNITNITASDAVSDQNLGSNINKTAYILMFQKV</sequence>
<keyword evidence="2 6" id="KW-0645">Protease</keyword>
<accession>A0A1E3NGR4</accession>
<dbReference type="Pfam" id="PF00443">
    <property type="entry name" value="UCH"/>
    <property type="match status" value="1"/>
</dbReference>
<feature type="compositionally biased region" description="Polar residues" evidence="7">
    <location>
        <begin position="113"/>
        <end position="129"/>
    </location>
</feature>
<comment type="catalytic activity">
    <reaction evidence="1 6">
        <text>Thiol-dependent hydrolysis of ester, thioester, amide, peptide and isopeptide bonds formed by the C-terminal Gly of ubiquitin (a 76-residue protein attached to proteins as an intracellular targeting signal).</text>
        <dbReference type="EC" id="3.4.19.12"/>
    </reaction>
</comment>
<keyword evidence="10" id="KW-1185">Reference proteome</keyword>
<keyword evidence="5 6" id="KW-0788">Thiol protease</keyword>
<dbReference type="InterPro" id="IPR050164">
    <property type="entry name" value="Peptidase_C19"/>
</dbReference>
<protein>
    <recommendedName>
        <fullName evidence="6">Ubiquitin carboxyl-terminal hydrolase</fullName>
        <ecNumber evidence="6">3.4.19.12</ecNumber>
    </recommendedName>
</protein>
<dbReference type="PANTHER" id="PTHR24006">
    <property type="entry name" value="UBIQUITIN CARBOXYL-TERMINAL HYDROLASE"/>
    <property type="match status" value="1"/>
</dbReference>
<dbReference type="PANTHER" id="PTHR24006:SF687">
    <property type="entry name" value="UBIQUITIN CARBOXYL-TERMINAL HYDROLASE 10"/>
    <property type="match status" value="1"/>
</dbReference>
<dbReference type="GO" id="GO:0016579">
    <property type="term" value="P:protein deubiquitination"/>
    <property type="evidence" value="ECO:0007669"/>
    <property type="project" value="InterPro"/>
</dbReference>
<dbReference type="CDD" id="cd02257">
    <property type="entry name" value="Peptidase_C19"/>
    <property type="match status" value="1"/>
</dbReference>
<evidence type="ECO:0000256" key="1">
    <source>
        <dbReference type="ARBA" id="ARBA00000707"/>
    </source>
</evidence>
<evidence type="ECO:0000256" key="4">
    <source>
        <dbReference type="ARBA" id="ARBA00022801"/>
    </source>
</evidence>
<dbReference type="InterPro" id="IPR028889">
    <property type="entry name" value="USP"/>
</dbReference>
<evidence type="ECO:0000256" key="6">
    <source>
        <dbReference type="RuleBase" id="RU366025"/>
    </source>
</evidence>
<gene>
    <name evidence="9" type="ORF">PICMEDRAFT_13048</name>
</gene>
<dbReference type="InterPro" id="IPR001394">
    <property type="entry name" value="Peptidase_C19_UCH"/>
</dbReference>
<evidence type="ECO:0000259" key="8">
    <source>
        <dbReference type="PROSITE" id="PS50235"/>
    </source>
</evidence>
<dbReference type="GO" id="GO:0005634">
    <property type="term" value="C:nucleus"/>
    <property type="evidence" value="ECO:0007669"/>
    <property type="project" value="TreeGrafter"/>
</dbReference>
<dbReference type="PROSITE" id="PS50235">
    <property type="entry name" value="USP_3"/>
    <property type="match status" value="1"/>
</dbReference>
<dbReference type="Proteomes" id="UP000094455">
    <property type="component" value="Unassembled WGS sequence"/>
</dbReference>
<feature type="compositionally biased region" description="Low complexity" evidence="7">
    <location>
        <begin position="141"/>
        <end position="150"/>
    </location>
</feature>
<evidence type="ECO:0000256" key="5">
    <source>
        <dbReference type="ARBA" id="ARBA00022807"/>
    </source>
</evidence>
<feature type="domain" description="USP" evidence="8">
    <location>
        <begin position="287"/>
        <end position="701"/>
    </location>
</feature>
<dbReference type="GeneID" id="30176691"/>
<organism evidence="9 10">
    <name type="scientific">Pichia membranifaciens NRRL Y-2026</name>
    <dbReference type="NCBI Taxonomy" id="763406"/>
    <lineage>
        <taxon>Eukaryota</taxon>
        <taxon>Fungi</taxon>
        <taxon>Dikarya</taxon>
        <taxon>Ascomycota</taxon>
        <taxon>Saccharomycotina</taxon>
        <taxon>Pichiomycetes</taxon>
        <taxon>Pichiales</taxon>
        <taxon>Pichiaceae</taxon>
        <taxon>Pichia</taxon>
    </lineage>
</organism>
<comment type="similarity">
    <text evidence="6">Belongs to the peptidase C19 family.</text>
</comment>
<reference evidence="9 10" key="1">
    <citation type="journal article" date="2016" name="Proc. Natl. Acad. Sci. U.S.A.">
        <title>Comparative genomics of biotechnologically important yeasts.</title>
        <authorList>
            <person name="Riley R."/>
            <person name="Haridas S."/>
            <person name="Wolfe K.H."/>
            <person name="Lopes M.R."/>
            <person name="Hittinger C.T."/>
            <person name="Goeker M."/>
            <person name="Salamov A.A."/>
            <person name="Wisecaver J.H."/>
            <person name="Long T.M."/>
            <person name="Calvey C.H."/>
            <person name="Aerts A.L."/>
            <person name="Barry K.W."/>
            <person name="Choi C."/>
            <person name="Clum A."/>
            <person name="Coughlan A.Y."/>
            <person name="Deshpande S."/>
            <person name="Douglass A.P."/>
            <person name="Hanson S.J."/>
            <person name="Klenk H.-P."/>
            <person name="LaButti K.M."/>
            <person name="Lapidus A."/>
            <person name="Lindquist E.A."/>
            <person name="Lipzen A.M."/>
            <person name="Meier-Kolthoff J.P."/>
            <person name="Ohm R.A."/>
            <person name="Otillar R.P."/>
            <person name="Pangilinan J.L."/>
            <person name="Peng Y."/>
            <person name="Rokas A."/>
            <person name="Rosa C.A."/>
            <person name="Scheuner C."/>
            <person name="Sibirny A.A."/>
            <person name="Slot J.C."/>
            <person name="Stielow J.B."/>
            <person name="Sun H."/>
            <person name="Kurtzman C.P."/>
            <person name="Blackwell M."/>
            <person name="Grigoriev I.V."/>
            <person name="Jeffries T.W."/>
        </authorList>
    </citation>
    <scope>NUCLEOTIDE SEQUENCE [LARGE SCALE GENOMIC DNA]</scope>
    <source>
        <strain evidence="9 10">NRRL Y-2026</strain>
    </source>
</reference>
<evidence type="ECO:0000313" key="10">
    <source>
        <dbReference type="Proteomes" id="UP000094455"/>
    </source>
</evidence>
<proteinExistence type="inferred from homology"/>
<dbReference type="GO" id="GO:0004843">
    <property type="term" value="F:cysteine-type deubiquitinase activity"/>
    <property type="evidence" value="ECO:0007669"/>
    <property type="project" value="UniProtKB-UniRule"/>
</dbReference>
<dbReference type="OrthoDB" id="429671at2759"/>
<dbReference type="PROSITE" id="PS00973">
    <property type="entry name" value="USP_2"/>
    <property type="match status" value="1"/>
</dbReference>